<dbReference type="RefSeq" id="WP_013567887.1">
    <property type="nucleotide sequence ID" value="NC_014963.1"/>
</dbReference>
<dbReference type="PANTHER" id="PTHR11069:SF23">
    <property type="entry name" value="LYSOSOMAL ACID GLUCOSYLCERAMIDASE"/>
    <property type="match status" value="1"/>
</dbReference>
<dbReference type="SUPFAM" id="SSF51445">
    <property type="entry name" value="(Trans)glycosidases"/>
    <property type="match status" value="1"/>
</dbReference>
<dbReference type="Gene3D" id="2.60.40.1180">
    <property type="entry name" value="Golgi alpha-mannosidase II"/>
    <property type="match status" value="1"/>
</dbReference>
<evidence type="ECO:0000256" key="3">
    <source>
        <dbReference type="ARBA" id="ARBA00022801"/>
    </source>
</evidence>
<dbReference type="KEGG" id="tsa:AciPR4_1330"/>
<evidence type="ECO:0000256" key="2">
    <source>
        <dbReference type="ARBA" id="ARBA00022729"/>
    </source>
</evidence>
<dbReference type="GO" id="GO:0006680">
    <property type="term" value="P:glucosylceramide catabolic process"/>
    <property type="evidence" value="ECO:0007669"/>
    <property type="project" value="TreeGrafter"/>
</dbReference>
<accession>E8UZZ9</accession>
<feature type="domain" description="Glycosyl hydrolase family 30 beta sandwich" evidence="6">
    <location>
        <begin position="402"/>
        <end position="461"/>
    </location>
</feature>
<reference evidence="7 8" key="1">
    <citation type="journal article" date="2012" name="Stand. Genomic Sci.">
        <title>Complete genome sequence of Terriglobus saanensis type strain SP1PR4(T), an Acidobacteria from tundra soil.</title>
        <authorList>
            <person name="Rawat S.R."/>
            <person name="Mannisto M.K."/>
            <person name="Starovoytov V."/>
            <person name="Goodwin L."/>
            <person name="Nolan M."/>
            <person name="Hauser L."/>
            <person name="Land M."/>
            <person name="Davenport K.W."/>
            <person name="Woyke T."/>
            <person name="Haggblom M.M."/>
        </authorList>
    </citation>
    <scope>NUCLEOTIDE SEQUENCE</scope>
    <source>
        <strain evidence="8">ATCC BAA-1853 / DSM 23119 / SP1PR4</strain>
    </source>
</reference>
<gene>
    <name evidence="7" type="ordered locus">AciPR4_1330</name>
</gene>
<dbReference type="AlphaFoldDB" id="E8UZZ9"/>
<dbReference type="Gene3D" id="3.20.20.80">
    <property type="entry name" value="Glycosidases"/>
    <property type="match status" value="1"/>
</dbReference>
<feature type="domain" description="Glycosyl hydrolase family 30 TIM-barrel" evidence="5">
    <location>
        <begin position="67"/>
        <end position="399"/>
    </location>
</feature>
<dbReference type="InterPro" id="IPR033452">
    <property type="entry name" value="GH30_C"/>
</dbReference>
<keyword evidence="2" id="KW-0732">Signal</keyword>
<dbReference type="InterPro" id="IPR013780">
    <property type="entry name" value="Glyco_hydro_b"/>
</dbReference>
<dbReference type="PANTHER" id="PTHR11069">
    <property type="entry name" value="GLUCOSYLCERAMIDASE"/>
    <property type="match status" value="1"/>
</dbReference>
<evidence type="ECO:0000256" key="1">
    <source>
        <dbReference type="ARBA" id="ARBA00005382"/>
    </source>
</evidence>
<protein>
    <submittedName>
        <fullName evidence="7">Glucan endo-1,6-beta-glucosidase</fullName>
        <ecNumber evidence="7">3.2.1.75</ecNumber>
    </submittedName>
</protein>
<dbReference type="HOGENOM" id="CLU_014379_3_1_0"/>
<dbReference type="GO" id="GO:0004348">
    <property type="term" value="F:glucosylceramidase activity"/>
    <property type="evidence" value="ECO:0007669"/>
    <property type="project" value="InterPro"/>
</dbReference>
<dbReference type="EC" id="3.2.1.75" evidence="7"/>
<comment type="similarity">
    <text evidence="1 4">Belongs to the glycosyl hydrolase 30 family.</text>
</comment>
<dbReference type="GO" id="GO:0046557">
    <property type="term" value="F:glucan endo-1,6-beta-glucosidase activity"/>
    <property type="evidence" value="ECO:0007669"/>
    <property type="project" value="UniProtKB-EC"/>
</dbReference>
<dbReference type="GO" id="GO:0016020">
    <property type="term" value="C:membrane"/>
    <property type="evidence" value="ECO:0007669"/>
    <property type="project" value="GOC"/>
</dbReference>
<dbReference type="EMBL" id="CP002467">
    <property type="protein sequence ID" value="ADV82154.1"/>
    <property type="molecule type" value="Genomic_DNA"/>
</dbReference>
<keyword evidence="8" id="KW-1185">Reference proteome</keyword>
<evidence type="ECO:0000313" key="8">
    <source>
        <dbReference type="Proteomes" id="UP000006844"/>
    </source>
</evidence>
<dbReference type="OrthoDB" id="9806701at2"/>
<dbReference type="Proteomes" id="UP000006844">
    <property type="component" value="Chromosome"/>
</dbReference>
<name>E8UZZ9_TERSS</name>
<evidence type="ECO:0000259" key="6">
    <source>
        <dbReference type="Pfam" id="PF17189"/>
    </source>
</evidence>
<evidence type="ECO:0000313" key="7">
    <source>
        <dbReference type="EMBL" id="ADV82154.1"/>
    </source>
</evidence>
<dbReference type="InterPro" id="IPR001139">
    <property type="entry name" value="Glyco_hydro_30"/>
</dbReference>
<dbReference type="InterPro" id="IPR017853">
    <property type="entry name" value="GH"/>
</dbReference>
<dbReference type="Pfam" id="PF02055">
    <property type="entry name" value="Glyco_hydro_30"/>
    <property type="match status" value="1"/>
</dbReference>
<dbReference type="InterPro" id="IPR033453">
    <property type="entry name" value="Glyco_hydro_30_TIM-barrel"/>
</dbReference>
<proteinExistence type="inferred from homology"/>
<sequence length="463" mass="50563">MKVLRRFGVSVCLLVAVAGHTQRVQEWLTTPDRKALVAEQVPTAFVKQSPAVETIIVDPKQKMQTMDGFGFALTGGSAQLMQKMSPAARTALIHELLETTDKGIGVSYLRVSIGASDMNDRVFSYDDLPPGEEDRSLLRFSLREDEADVIPVLREVLKISPKIAIMASPWTAPSWMKTNGDPKGGKLKPEMYGTYAAYLVKYLEGMEAEGIPITALTVQNEPLNPKNTPSMVMEAEEQKIFIRDHLGPALRRSKLKTKIILYDHNMDEPGYPMTTLKDKAAAKYVAGSGFHLYLGKAEAMSTVHDAFPQKGLYFTEQMIVDRKGATGLAIAAPVKRVIVGATRNWAKSVLLWNLAADPQFGPHTSNGGCPVCEGAITLDGDTVTRNLAFYTLAHASKFVPPGSVRVGSTETDELADVAFRTRARKLVLIVANTSADEKSFAVRDGNKVFEAKLTAGAVATYVW</sequence>
<keyword evidence="4 7" id="KW-0326">Glycosidase</keyword>
<keyword evidence="3 4" id="KW-0378">Hydrolase</keyword>
<dbReference type="Pfam" id="PF17189">
    <property type="entry name" value="Glyco_hydro_30C"/>
    <property type="match status" value="1"/>
</dbReference>
<dbReference type="eggNOG" id="COG5520">
    <property type="taxonomic scope" value="Bacteria"/>
</dbReference>
<dbReference type="STRING" id="401053.AciPR4_1330"/>
<evidence type="ECO:0000259" key="5">
    <source>
        <dbReference type="Pfam" id="PF02055"/>
    </source>
</evidence>
<organism evidence="7 8">
    <name type="scientific">Terriglobus saanensis (strain ATCC BAA-1853 / DSM 23119 / SP1PR4)</name>
    <dbReference type="NCBI Taxonomy" id="401053"/>
    <lineage>
        <taxon>Bacteria</taxon>
        <taxon>Pseudomonadati</taxon>
        <taxon>Acidobacteriota</taxon>
        <taxon>Terriglobia</taxon>
        <taxon>Terriglobales</taxon>
        <taxon>Acidobacteriaceae</taxon>
        <taxon>Terriglobus</taxon>
    </lineage>
</organism>
<evidence type="ECO:0000256" key="4">
    <source>
        <dbReference type="RuleBase" id="RU361188"/>
    </source>
</evidence>